<dbReference type="InterPro" id="IPR012677">
    <property type="entry name" value="Nucleotide-bd_a/b_plait_sf"/>
</dbReference>
<dbReference type="SUPFAM" id="SSF54928">
    <property type="entry name" value="RNA-binding domain, RBD"/>
    <property type="match status" value="1"/>
</dbReference>
<evidence type="ECO:0000259" key="4">
    <source>
        <dbReference type="PROSITE" id="PS50102"/>
    </source>
</evidence>
<dbReference type="PANTHER" id="PTHR34427">
    <property type="entry name" value="DUF4283 DOMAIN PROTEIN"/>
    <property type="match status" value="1"/>
</dbReference>
<evidence type="ECO:0000256" key="3">
    <source>
        <dbReference type="SAM" id="SignalP"/>
    </source>
</evidence>
<proteinExistence type="predicted"/>
<feature type="region of interest" description="Disordered" evidence="2">
    <location>
        <begin position="30"/>
        <end position="53"/>
    </location>
</feature>
<dbReference type="GO" id="GO:0003723">
    <property type="term" value="F:RNA binding"/>
    <property type="evidence" value="ECO:0007669"/>
    <property type="project" value="UniProtKB-UniRule"/>
</dbReference>
<dbReference type="InterPro" id="IPR000504">
    <property type="entry name" value="RRM_dom"/>
</dbReference>
<dbReference type="Gene3D" id="3.30.70.330">
    <property type="match status" value="1"/>
</dbReference>
<dbReference type="CDD" id="cd00590">
    <property type="entry name" value="RRM_SF"/>
    <property type="match status" value="1"/>
</dbReference>
<dbReference type="SMART" id="SM00360">
    <property type="entry name" value="RRM"/>
    <property type="match status" value="1"/>
</dbReference>
<name>A0AAV1WB92_LUPLU</name>
<feature type="signal peptide" evidence="3">
    <location>
        <begin position="1"/>
        <end position="25"/>
    </location>
</feature>
<comment type="caution">
    <text evidence="5">The sequence shown here is derived from an EMBL/GenBank/DDBJ whole genome shotgun (WGS) entry which is preliminary data.</text>
</comment>
<protein>
    <recommendedName>
        <fullName evidence="4">RRM domain-containing protein</fullName>
    </recommendedName>
</protein>
<dbReference type="Pfam" id="PF00076">
    <property type="entry name" value="RRM_1"/>
    <property type="match status" value="1"/>
</dbReference>
<evidence type="ECO:0000256" key="1">
    <source>
        <dbReference type="PROSITE-ProRule" id="PRU00176"/>
    </source>
</evidence>
<reference evidence="5 6" key="1">
    <citation type="submission" date="2024-03" db="EMBL/GenBank/DDBJ databases">
        <authorList>
            <person name="Martinez-Hernandez J."/>
        </authorList>
    </citation>
    <scope>NUCLEOTIDE SEQUENCE [LARGE SCALE GENOMIC DNA]</scope>
</reference>
<accession>A0AAV1WB92</accession>
<dbReference type="Proteomes" id="UP001497480">
    <property type="component" value="Unassembled WGS sequence"/>
</dbReference>
<feature type="domain" description="RRM" evidence="4">
    <location>
        <begin position="57"/>
        <end position="134"/>
    </location>
</feature>
<feature type="chain" id="PRO_5044010430" description="RRM domain-containing protein" evidence="3">
    <location>
        <begin position="26"/>
        <end position="496"/>
    </location>
</feature>
<dbReference type="PROSITE" id="PS50102">
    <property type="entry name" value="RRM"/>
    <property type="match status" value="1"/>
</dbReference>
<evidence type="ECO:0000313" key="6">
    <source>
        <dbReference type="Proteomes" id="UP001497480"/>
    </source>
</evidence>
<keyword evidence="3" id="KW-0732">Signal</keyword>
<dbReference type="InterPro" id="IPR035979">
    <property type="entry name" value="RBD_domain_sf"/>
</dbReference>
<dbReference type="AlphaFoldDB" id="A0AAV1WB92"/>
<sequence>MSSSQRVGNGCCVVLFLLLFGNPSACPPLRDSGHRKHSNTHPHPGISSTRPPLRDSTTFFFTNFPTDHDAKEMWEIFQKWGKVVDVVIPSRLDKYGKKFGFVRFQGVQNSKQMVQKLDRIWIGLHKIWVNLPKFQRSQWVSGFHSSDKPRKEIDNKPIFKLRDGHNFVEVVKNGSQNSANSNLTITLTKTVNPSLEPAFEFVTTEESPIWLRNSYIGTLPEQVDSGGLKEKLLLDGFFSVQLIPLGGRTVLLRAEEEGEMKALLCDECAWFENKFVAIRKWKPTDAVKGRFFWIRCFGVPLHAWEEIFFEKIALLFESFMSINDCTIFKKNLEYGRVFIASSSWSMVDKAIRVKINGVIFDIHVPEERASCCHHISSPNSVSPTCSSGDGSLSESGYSWLDQIYEENAGNWASEEEEDVVAVGKQLPPSQATQAPDPKLLVQIGPGDLPLPAHPQSLQSVSVLAPQPSTLNVGVNVDSLPNHGLNSVESFTLELSP</sequence>
<keyword evidence="1" id="KW-0694">RNA-binding</keyword>
<gene>
    <name evidence="5" type="ORF">LLUT_LOCUS7468</name>
</gene>
<dbReference type="EMBL" id="CAXHTB010000005">
    <property type="protein sequence ID" value="CAL0306408.1"/>
    <property type="molecule type" value="Genomic_DNA"/>
</dbReference>
<evidence type="ECO:0000313" key="5">
    <source>
        <dbReference type="EMBL" id="CAL0306408.1"/>
    </source>
</evidence>
<keyword evidence="6" id="KW-1185">Reference proteome</keyword>
<evidence type="ECO:0000256" key="2">
    <source>
        <dbReference type="SAM" id="MobiDB-lite"/>
    </source>
</evidence>
<organism evidence="5 6">
    <name type="scientific">Lupinus luteus</name>
    <name type="common">European yellow lupine</name>
    <dbReference type="NCBI Taxonomy" id="3873"/>
    <lineage>
        <taxon>Eukaryota</taxon>
        <taxon>Viridiplantae</taxon>
        <taxon>Streptophyta</taxon>
        <taxon>Embryophyta</taxon>
        <taxon>Tracheophyta</taxon>
        <taxon>Spermatophyta</taxon>
        <taxon>Magnoliopsida</taxon>
        <taxon>eudicotyledons</taxon>
        <taxon>Gunneridae</taxon>
        <taxon>Pentapetalae</taxon>
        <taxon>rosids</taxon>
        <taxon>fabids</taxon>
        <taxon>Fabales</taxon>
        <taxon>Fabaceae</taxon>
        <taxon>Papilionoideae</taxon>
        <taxon>50 kb inversion clade</taxon>
        <taxon>genistoids sensu lato</taxon>
        <taxon>core genistoids</taxon>
        <taxon>Genisteae</taxon>
        <taxon>Lupinus</taxon>
    </lineage>
</organism>
<dbReference type="PANTHER" id="PTHR34427:SF5">
    <property type="entry name" value="DUF4283 DOMAIN-CONTAINING PROTEIN"/>
    <property type="match status" value="1"/>
</dbReference>